<organism evidence="6">
    <name type="scientific">anaerobic digester metagenome</name>
    <dbReference type="NCBI Taxonomy" id="1263854"/>
    <lineage>
        <taxon>unclassified sequences</taxon>
        <taxon>metagenomes</taxon>
        <taxon>ecological metagenomes</taxon>
    </lineage>
</organism>
<evidence type="ECO:0000313" key="6">
    <source>
        <dbReference type="EMBL" id="VFU13308.1"/>
    </source>
</evidence>
<dbReference type="EMBL" id="CAADRM010000079">
    <property type="protein sequence ID" value="VFU13308.1"/>
    <property type="molecule type" value="Genomic_DNA"/>
</dbReference>
<dbReference type="SUPFAM" id="SSF55486">
    <property type="entry name" value="Metalloproteases ('zincins'), catalytic domain"/>
    <property type="match status" value="1"/>
</dbReference>
<proteinExistence type="predicted"/>
<name>A0A485LXS9_9ZZZZ</name>
<dbReference type="InterPro" id="IPR021190">
    <property type="entry name" value="Pept_M10A"/>
</dbReference>
<dbReference type="GO" id="GO:0008270">
    <property type="term" value="F:zinc ion binding"/>
    <property type="evidence" value="ECO:0007669"/>
    <property type="project" value="InterPro"/>
</dbReference>
<dbReference type="GO" id="GO:0006508">
    <property type="term" value="P:proteolysis"/>
    <property type="evidence" value="ECO:0007669"/>
    <property type="project" value="UniProtKB-KW"/>
</dbReference>
<evidence type="ECO:0000256" key="2">
    <source>
        <dbReference type="ARBA" id="ARBA00022723"/>
    </source>
</evidence>
<dbReference type="GO" id="GO:0004222">
    <property type="term" value="F:metalloendopeptidase activity"/>
    <property type="evidence" value="ECO:0007669"/>
    <property type="project" value="InterPro"/>
</dbReference>
<dbReference type="InterPro" id="IPR001818">
    <property type="entry name" value="Pept_M10_metallopeptidase"/>
</dbReference>
<protein>
    <recommendedName>
        <fullName evidence="5">Peptidase M10 metallopeptidase domain-containing protein</fullName>
    </recommendedName>
</protein>
<feature type="domain" description="Peptidase M10 metallopeptidase" evidence="5">
    <location>
        <begin position="3"/>
        <end position="46"/>
    </location>
</feature>
<dbReference type="Gene3D" id="3.40.390.10">
    <property type="entry name" value="Collagenase (Catalytic Domain)"/>
    <property type="match status" value="1"/>
</dbReference>
<keyword evidence="4" id="KW-0862">Zinc</keyword>
<keyword evidence="2" id="KW-0479">Metal-binding</keyword>
<keyword evidence="1" id="KW-0645">Protease</keyword>
<evidence type="ECO:0000256" key="1">
    <source>
        <dbReference type="ARBA" id="ARBA00022670"/>
    </source>
</evidence>
<evidence type="ECO:0000256" key="4">
    <source>
        <dbReference type="ARBA" id="ARBA00022833"/>
    </source>
</evidence>
<accession>A0A485LXS9</accession>
<evidence type="ECO:0000259" key="5">
    <source>
        <dbReference type="Pfam" id="PF00413"/>
    </source>
</evidence>
<keyword evidence="3" id="KW-0378">Hydrolase</keyword>
<dbReference type="PRINTS" id="PR00138">
    <property type="entry name" value="MATRIXIN"/>
</dbReference>
<dbReference type="Pfam" id="PF00413">
    <property type="entry name" value="Peptidase_M10"/>
    <property type="match status" value="1"/>
</dbReference>
<evidence type="ECO:0000256" key="3">
    <source>
        <dbReference type="ARBA" id="ARBA00022801"/>
    </source>
</evidence>
<dbReference type="GO" id="GO:0031012">
    <property type="term" value="C:extracellular matrix"/>
    <property type="evidence" value="ECO:0007669"/>
    <property type="project" value="InterPro"/>
</dbReference>
<dbReference type="InterPro" id="IPR024079">
    <property type="entry name" value="MetalloPept_cat_dom_sf"/>
</dbReference>
<sequence>MRLLAHELGHALGLGHVDNPDALMYRINQSESLHPAPEDLAALNALCGGKE</sequence>
<gene>
    <name evidence="6" type="ORF">SCFA_180001</name>
</gene>
<dbReference type="AlphaFoldDB" id="A0A485LXS9"/>
<reference evidence="6" key="1">
    <citation type="submission" date="2019-03" db="EMBL/GenBank/DDBJ databases">
        <authorList>
            <person name="Hao L."/>
        </authorList>
    </citation>
    <scope>NUCLEOTIDE SEQUENCE</scope>
</reference>